<evidence type="ECO:0000256" key="6">
    <source>
        <dbReference type="ARBA" id="ARBA00048336"/>
    </source>
</evidence>
<protein>
    <recommendedName>
        <fullName evidence="2">protein-serine/threonine phosphatase</fullName>
        <ecNumber evidence="2">3.1.3.16</ecNumber>
    </recommendedName>
</protein>
<keyword evidence="4" id="KW-0539">Nucleus</keyword>
<dbReference type="Gene3D" id="3.40.50.10190">
    <property type="entry name" value="BRCT domain"/>
    <property type="match status" value="1"/>
</dbReference>
<name>A0A565CRV6_9BRAS</name>
<proteinExistence type="predicted"/>
<evidence type="ECO:0000256" key="2">
    <source>
        <dbReference type="ARBA" id="ARBA00013081"/>
    </source>
</evidence>
<dbReference type="PANTHER" id="PTHR23081:SF36">
    <property type="entry name" value="RNA POLYMERASE II SUBUNIT A C-TERMINAL DOMAIN PHOSPHATASE"/>
    <property type="match status" value="1"/>
</dbReference>
<reference evidence="8" key="1">
    <citation type="submission" date="2019-07" db="EMBL/GenBank/DDBJ databases">
        <authorList>
            <person name="Dittberner H."/>
        </authorList>
    </citation>
    <scope>NUCLEOTIDE SEQUENCE [LARGE SCALE GENOMIC DNA]</scope>
</reference>
<dbReference type="PROSITE" id="PS50172">
    <property type="entry name" value="BRCT"/>
    <property type="match status" value="1"/>
</dbReference>
<dbReference type="PANTHER" id="PTHR23081">
    <property type="entry name" value="RNA POLYMERASE II CTD PHOSPHATASE"/>
    <property type="match status" value="1"/>
</dbReference>
<keyword evidence="9" id="KW-1185">Reference proteome</keyword>
<dbReference type="InterPro" id="IPR001357">
    <property type="entry name" value="BRCT_dom"/>
</dbReference>
<dbReference type="InterPro" id="IPR039189">
    <property type="entry name" value="Fcp1"/>
</dbReference>
<dbReference type="InterPro" id="IPR036420">
    <property type="entry name" value="BRCT_dom_sf"/>
</dbReference>
<keyword evidence="3" id="KW-0378">Hydrolase</keyword>
<dbReference type="EC" id="3.1.3.16" evidence="2"/>
<evidence type="ECO:0000313" key="9">
    <source>
        <dbReference type="Proteomes" id="UP000489600"/>
    </source>
</evidence>
<dbReference type="OrthoDB" id="10249888at2759"/>
<evidence type="ECO:0000256" key="5">
    <source>
        <dbReference type="ARBA" id="ARBA00047761"/>
    </source>
</evidence>
<evidence type="ECO:0000256" key="1">
    <source>
        <dbReference type="ARBA" id="ARBA00004123"/>
    </source>
</evidence>
<dbReference type="EMBL" id="CABITT030000008">
    <property type="protein sequence ID" value="VVB16347.1"/>
    <property type="molecule type" value="Genomic_DNA"/>
</dbReference>
<organism evidence="8 9">
    <name type="scientific">Arabis nemorensis</name>
    <dbReference type="NCBI Taxonomy" id="586526"/>
    <lineage>
        <taxon>Eukaryota</taxon>
        <taxon>Viridiplantae</taxon>
        <taxon>Streptophyta</taxon>
        <taxon>Embryophyta</taxon>
        <taxon>Tracheophyta</taxon>
        <taxon>Spermatophyta</taxon>
        <taxon>Magnoliopsida</taxon>
        <taxon>eudicotyledons</taxon>
        <taxon>Gunneridae</taxon>
        <taxon>Pentapetalae</taxon>
        <taxon>rosids</taxon>
        <taxon>malvids</taxon>
        <taxon>Brassicales</taxon>
        <taxon>Brassicaceae</taxon>
        <taxon>Arabideae</taxon>
        <taxon>Arabis</taxon>
    </lineage>
</organism>
<evidence type="ECO:0000259" key="7">
    <source>
        <dbReference type="PROSITE" id="PS50172"/>
    </source>
</evidence>
<dbReference type="GO" id="GO:0005634">
    <property type="term" value="C:nucleus"/>
    <property type="evidence" value="ECO:0007669"/>
    <property type="project" value="UniProtKB-SubCell"/>
</dbReference>
<feature type="domain" description="BRCT" evidence="7">
    <location>
        <begin position="1"/>
        <end position="63"/>
    </location>
</feature>
<comment type="caution">
    <text evidence="8">The sequence shown here is derived from an EMBL/GenBank/DDBJ whole genome shotgun (WGS) entry which is preliminary data.</text>
</comment>
<accession>A0A565CRV6</accession>
<dbReference type="SUPFAM" id="SSF52113">
    <property type="entry name" value="BRCT domain"/>
    <property type="match status" value="1"/>
</dbReference>
<evidence type="ECO:0000256" key="3">
    <source>
        <dbReference type="ARBA" id="ARBA00022801"/>
    </source>
</evidence>
<comment type="catalytic activity">
    <reaction evidence="5">
        <text>O-phospho-L-seryl-[protein] + H2O = L-seryl-[protein] + phosphate</text>
        <dbReference type="Rhea" id="RHEA:20629"/>
        <dbReference type="Rhea" id="RHEA-COMP:9863"/>
        <dbReference type="Rhea" id="RHEA-COMP:11604"/>
        <dbReference type="ChEBI" id="CHEBI:15377"/>
        <dbReference type="ChEBI" id="CHEBI:29999"/>
        <dbReference type="ChEBI" id="CHEBI:43474"/>
        <dbReference type="ChEBI" id="CHEBI:83421"/>
        <dbReference type="EC" id="3.1.3.16"/>
    </reaction>
</comment>
<evidence type="ECO:0000256" key="4">
    <source>
        <dbReference type="ARBA" id="ARBA00023242"/>
    </source>
</evidence>
<evidence type="ECO:0000313" key="8">
    <source>
        <dbReference type="EMBL" id="VVB16347.1"/>
    </source>
</evidence>
<dbReference type="Pfam" id="PF00533">
    <property type="entry name" value="BRCT"/>
    <property type="match status" value="1"/>
</dbReference>
<gene>
    <name evidence="8" type="ORF">ANE_LOCUS26791</name>
</gene>
<comment type="catalytic activity">
    <reaction evidence="6">
        <text>O-phospho-L-threonyl-[protein] + H2O = L-threonyl-[protein] + phosphate</text>
        <dbReference type="Rhea" id="RHEA:47004"/>
        <dbReference type="Rhea" id="RHEA-COMP:11060"/>
        <dbReference type="Rhea" id="RHEA-COMP:11605"/>
        <dbReference type="ChEBI" id="CHEBI:15377"/>
        <dbReference type="ChEBI" id="CHEBI:30013"/>
        <dbReference type="ChEBI" id="CHEBI:43474"/>
        <dbReference type="ChEBI" id="CHEBI:61977"/>
        <dbReference type="EC" id="3.1.3.16"/>
    </reaction>
</comment>
<comment type="subcellular location">
    <subcellularLocation>
        <location evidence="1">Nucleus</location>
    </subcellularLocation>
</comment>
<sequence length="76" mass="8357">MAEGLGATCATEVDASVTHVVAMDVETEKACWAKKEKKFVVHRGWIDPAHYLWKKQPEEKFALGAAQEASNGIDLL</sequence>
<dbReference type="Proteomes" id="UP000489600">
    <property type="component" value="Unassembled WGS sequence"/>
</dbReference>
<dbReference type="GO" id="GO:0008420">
    <property type="term" value="F:RNA polymerase II CTD heptapeptide repeat phosphatase activity"/>
    <property type="evidence" value="ECO:0007669"/>
    <property type="project" value="InterPro"/>
</dbReference>
<dbReference type="AlphaFoldDB" id="A0A565CRV6"/>